<evidence type="ECO:0000313" key="2">
    <source>
        <dbReference type="Proteomes" id="UP000684084"/>
    </source>
</evidence>
<gene>
    <name evidence="1" type="ORF">CHRIB12_LOCUS8218</name>
</gene>
<proteinExistence type="predicted"/>
<name>A0A915Z4K4_9GLOM</name>
<comment type="caution">
    <text evidence="1">The sequence shown here is derived from an EMBL/GenBank/DDBJ whole genome shotgun (WGS) entry which is preliminary data.</text>
</comment>
<organism evidence="1 2">
    <name type="scientific">Rhizophagus irregularis</name>
    <dbReference type="NCBI Taxonomy" id="588596"/>
    <lineage>
        <taxon>Eukaryota</taxon>
        <taxon>Fungi</taxon>
        <taxon>Fungi incertae sedis</taxon>
        <taxon>Mucoromycota</taxon>
        <taxon>Glomeromycotina</taxon>
        <taxon>Glomeromycetes</taxon>
        <taxon>Glomerales</taxon>
        <taxon>Glomeraceae</taxon>
        <taxon>Rhizophagus</taxon>
    </lineage>
</organism>
<reference evidence="1" key="1">
    <citation type="submission" date="2020-05" db="EMBL/GenBank/DDBJ databases">
        <authorList>
            <person name="Rincon C."/>
            <person name="Sanders R I."/>
            <person name="Robbins C."/>
            <person name="Chaturvedi A."/>
        </authorList>
    </citation>
    <scope>NUCLEOTIDE SEQUENCE</scope>
    <source>
        <strain evidence="1">CHB12</strain>
    </source>
</reference>
<dbReference type="OrthoDB" id="2429640at2759"/>
<sequence>MDEEKTFFKDIGNSLLTKRSKKTEALQKLMHIRPDLKGKSVYFFPTLDRYFEGILMFDAKEKKAYVYSVKNDRKYETFFKWMIGLKNQKLFKGKKSSLATIFLESNPTSPSIASILRESDYPLYWKSSMLMSLEDIFMLIQENILLGGKFAEITAQKINGGLELYFFKKEDKSLEKKILFIAKGILLEYEVYILNHVLQGTHLPFPVKAGKRTLNDIKDLIQYVFSLNICYGQSTTGLEDVTYVRGTQLVNNAQNSSKEHTPFAFLEKQGQPDEKKSKNKEKVIKVQSMKISNIKKYLEKRVEKEEVKISDEMELIRIQTGKSNGTRYHPMFLRWAISVYSKSGHAAYSAMKTIMRLPSISTLKSYINENEQCSGWQNKIVSQILANLTANNIWGYGRVGFFSHDSFKIQKGLLWDQRKNCYPIMALII</sequence>
<evidence type="ECO:0000313" key="1">
    <source>
        <dbReference type="EMBL" id="CAB5360500.1"/>
    </source>
</evidence>
<dbReference type="Proteomes" id="UP000684084">
    <property type="component" value="Unassembled WGS sequence"/>
</dbReference>
<accession>A0A915Z4K4</accession>
<protein>
    <submittedName>
        <fullName evidence="1">Uncharacterized protein</fullName>
    </submittedName>
</protein>
<dbReference type="EMBL" id="CAGKOT010000015">
    <property type="protein sequence ID" value="CAB5360500.1"/>
    <property type="molecule type" value="Genomic_DNA"/>
</dbReference>
<dbReference type="AlphaFoldDB" id="A0A915Z4K4"/>
<dbReference type="VEuPathDB" id="FungiDB:RhiirFUN_014128"/>